<keyword evidence="6 8" id="KW-0472">Membrane</keyword>
<dbReference type="PANTHER" id="PTHR20855">
    <property type="entry name" value="ADIPOR/PROGESTIN RECEPTOR-RELATED"/>
    <property type="match status" value="1"/>
</dbReference>
<accession>D6Z902</accession>
<reference evidence="9 10" key="1">
    <citation type="journal article" date="2010" name="Stand. Genomic Sci.">
        <title>Complete genome sequence of Segniliparus rotundus type strain (CDC 1076).</title>
        <authorList>
            <person name="Sikorski J."/>
            <person name="Lapidus A."/>
            <person name="Copeland A."/>
            <person name="Misra M."/>
            <person name="Glavina Del Rio T."/>
            <person name="Nolan M."/>
            <person name="Lucas S."/>
            <person name="Chen F."/>
            <person name="Tice H."/>
            <person name="Cheng J.F."/>
            <person name="Jando M."/>
            <person name="Schneider S."/>
            <person name="Bruce D."/>
            <person name="Goodwin L."/>
            <person name="Pitluck S."/>
            <person name="Liolios K."/>
            <person name="Mikhailova N."/>
            <person name="Pati A."/>
            <person name="Ivanova N."/>
            <person name="Mavromatis K."/>
            <person name="Chen A."/>
            <person name="Palaniappan K."/>
            <person name="Chertkov O."/>
            <person name="Land M."/>
            <person name="Hauser L."/>
            <person name="Chang Y.J."/>
            <person name="Jeffries C.D."/>
            <person name="Brettin T."/>
            <person name="Detter J.C."/>
            <person name="Han C."/>
            <person name="Rohde M."/>
            <person name="Goker M."/>
            <person name="Bristow J."/>
            <person name="Eisen J.A."/>
            <person name="Markowitz V."/>
            <person name="Hugenholtz P."/>
            <person name="Kyrpides N.C."/>
            <person name="Klenk H.P."/>
        </authorList>
    </citation>
    <scope>NUCLEOTIDE SEQUENCE [LARGE SCALE GENOMIC DNA]</scope>
    <source>
        <strain evidence="10">ATCC BAA-972 / CDC 1076 / CIP 108378 / DSM 44985 / JCM 13578</strain>
    </source>
</reference>
<feature type="transmembrane region" description="Helical" evidence="8">
    <location>
        <begin position="173"/>
        <end position="193"/>
    </location>
</feature>
<evidence type="ECO:0000256" key="2">
    <source>
        <dbReference type="ARBA" id="ARBA00008488"/>
    </source>
</evidence>
<organism evidence="9 10">
    <name type="scientific">Segniliparus rotundus (strain ATCC BAA-972 / CDC 1076 / CIP 108378 / DSM 44985 / JCM 13578)</name>
    <dbReference type="NCBI Taxonomy" id="640132"/>
    <lineage>
        <taxon>Bacteria</taxon>
        <taxon>Bacillati</taxon>
        <taxon>Actinomycetota</taxon>
        <taxon>Actinomycetes</taxon>
        <taxon>Mycobacteriales</taxon>
        <taxon>Segniliparaceae</taxon>
        <taxon>Segniliparus</taxon>
    </lineage>
</organism>
<comment type="subcellular location">
    <subcellularLocation>
        <location evidence="1">Cell membrane</location>
        <topology evidence="1">Multi-pass membrane protein</topology>
    </subcellularLocation>
</comment>
<dbReference type="PANTHER" id="PTHR20855:SF3">
    <property type="entry name" value="LD03007P"/>
    <property type="match status" value="1"/>
</dbReference>
<sequence>MTSAMTESDSRGPAPASVPVKPRMRGWIHVWACAASVVCGIALVGFAATHAGARAGFATALYSLTVCAMFGVSATYHRIHWKTPQSRGLMKRLDHSMIFLFIAGTYTPFCYLLLQPGTYHWILSVVWAGAVAGAVLKVCFPHSTKWLGVVLYLALGWVCVFVTPEILSKGGVVPVALLAVGGVLYSFGAILYATKWPNPWPKTFGHHEFFHAATAIAAICHHIAVWFAVIAII</sequence>
<dbReference type="GO" id="GO:0005886">
    <property type="term" value="C:plasma membrane"/>
    <property type="evidence" value="ECO:0007669"/>
    <property type="project" value="UniProtKB-SubCell"/>
</dbReference>
<evidence type="ECO:0000256" key="5">
    <source>
        <dbReference type="ARBA" id="ARBA00022989"/>
    </source>
</evidence>
<dbReference type="KEGG" id="srt:Srot_1975"/>
<feature type="transmembrane region" description="Helical" evidence="8">
    <location>
        <begin position="97"/>
        <end position="114"/>
    </location>
</feature>
<protein>
    <submittedName>
        <fullName evidence="9">Channel protein, hemolysin III family</fullName>
    </submittedName>
</protein>
<dbReference type="HOGENOM" id="CLU_051078_2_2_11"/>
<dbReference type="InterPro" id="IPR004254">
    <property type="entry name" value="AdipoR/HlyIII-related"/>
</dbReference>
<evidence type="ECO:0000313" key="9">
    <source>
        <dbReference type="EMBL" id="ADG98432.1"/>
    </source>
</evidence>
<feature type="binding site" evidence="7">
    <location>
        <position position="77"/>
    </location>
    <ligand>
        <name>Zn(2+)</name>
        <dbReference type="ChEBI" id="CHEBI:29105"/>
    </ligand>
</feature>
<evidence type="ECO:0000256" key="4">
    <source>
        <dbReference type="ARBA" id="ARBA00022692"/>
    </source>
</evidence>
<dbReference type="STRING" id="640132.Srot_1975"/>
<keyword evidence="5 8" id="KW-1133">Transmembrane helix</keyword>
<dbReference type="EMBL" id="CP001958">
    <property type="protein sequence ID" value="ADG98432.1"/>
    <property type="molecule type" value="Genomic_DNA"/>
</dbReference>
<evidence type="ECO:0000256" key="7">
    <source>
        <dbReference type="PIRSR" id="PIRSR604254-1"/>
    </source>
</evidence>
<evidence type="ECO:0000313" key="10">
    <source>
        <dbReference type="Proteomes" id="UP000002247"/>
    </source>
</evidence>
<feature type="transmembrane region" description="Helical" evidence="8">
    <location>
        <begin position="55"/>
        <end position="76"/>
    </location>
</feature>
<feature type="transmembrane region" description="Helical" evidence="8">
    <location>
        <begin position="209"/>
        <end position="232"/>
    </location>
</feature>
<keyword evidence="7" id="KW-0479">Metal-binding</keyword>
<feature type="transmembrane region" description="Helical" evidence="8">
    <location>
        <begin position="146"/>
        <end position="167"/>
    </location>
</feature>
<comment type="similarity">
    <text evidence="2">Belongs to the UPF0073 (Hly-III) family.</text>
</comment>
<evidence type="ECO:0000256" key="1">
    <source>
        <dbReference type="ARBA" id="ARBA00004651"/>
    </source>
</evidence>
<feature type="transmembrane region" description="Helical" evidence="8">
    <location>
        <begin position="27"/>
        <end position="49"/>
    </location>
</feature>
<evidence type="ECO:0000256" key="8">
    <source>
        <dbReference type="SAM" id="Phobius"/>
    </source>
</evidence>
<dbReference type="GO" id="GO:0140911">
    <property type="term" value="F:pore-forming activity"/>
    <property type="evidence" value="ECO:0007669"/>
    <property type="project" value="InterPro"/>
</dbReference>
<gene>
    <name evidence="9" type="ordered locus">Srot_1975</name>
</gene>
<keyword evidence="3" id="KW-1003">Cell membrane</keyword>
<keyword evidence="10" id="KW-1185">Reference proteome</keyword>
<dbReference type="GO" id="GO:0046872">
    <property type="term" value="F:metal ion binding"/>
    <property type="evidence" value="ECO:0007669"/>
    <property type="project" value="UniProtKB-KW"/>
</dbReference>
<dbReference type="Proteomes" id="UP000002247">
    <property type="component" value="Chromosome"/>
</dbReference>
<evidence type="ECO:0000256" key="3">
    <source>
        <dbReference type="ARBA" id="ARBA00022475"/>
    </source>
</evidence>
<feature type="transmembrane region" description="Helical" evidence="8">
    <location>
        <begin position="120"/>
        <end position="139"/>
    </location>
</feature>
<dbReference type="Pfam" id="PF03006">
    <property type="entry name" value="HlyIII"/>
    <property type="match status" value="1"/>
</dbReference>
<name>D6Z902_SEGRD</name>
<feature type="binding site" evidence="7">
    <location>
        <position position="211"/>
    </location>
    <ligand>
        <name>Zn(2+)</name>
        <dbReference type="ChEBI" id="CHEBI:29105"/>
    </ligand>
</feature>
<dbReference type="NCBIfam" id="TIGR01065">
    <property type="entry name" value="hlyIII"/>
    <property type="match status" value="1"/>
</dbReference>
<feature type="binding site" evidence="7">
    <location>
        <position position="207"/>
    </location>
    <ligand>
        <name>Zn(2+)</name>
        <dbReference type="ChEBI" id="CHEBI:29105"/>
    </ligand>
</feature>
<dbReference type="AlphaFoldDB" id="D6Z902"/>
<dbReference type="InterPro" id="IPR005744">
    <property type="entry name" value="Hy-lIII"/>
</dbReference>
<keyword evidence="7" id="KW-0862">Zinc</keyword>
<proteinExistence type="inferred from homology"/>
<evidence type="ECO:0000256" key="6">
    <source>
        <dbReference type="ARBA" id="ARBA00023136"/>
    </source>
</evidence>
<keyword evidence="4 8" id="KW-0812">Transmembrane</keyword>
<dbReference type="eggNOG" id="COG1272">
    <property type="taxonomic scope" value="Bacteria"/>
</dbReference>